<feature type="transmembrane region" description="Helical" evidence="1">
    <location>
        <begin position="173"/>
        <end position="193"/>
    </location>
</feature>
<sequence length="260" mass="27753">MSNWYYESNGTQAGPVTMEVVLAMVGRGELGPASLVWTDGMPGWQAVSQTSALAVVSSPTPAPAPVAPGGFNPYAPPSVAYQPAPVPEMRGFPFVKRANYGLSMALLLSGFAGIIVGAIGMEANPRNEVVFGIFAGVGGILLLVGAIQFLIYLYRAWLVLQPHTSRSTPGKAVGFLFIPLFSIYWKFVAYWRWSEEWNRLVANVRPGAPRMTEGVFLAYAITGAAALIAGAFAALPSIILFLIAMRQVCNAVNYAADHPA</sequence>
<dbReference type="EMBL" id="CP073100">
    <property type="protein sequence ID" value="QUE50486.1"/>
    <property type="molecule type" value="Genomic_DNA"/>
</dbReference>
<dbReference type="AlphaFoldDB" id="A0A975G831"/>
<keyword evidence="1" id="KW-0472">Membrane</keyword>
<feature type="transmembrane region" description="Helical" evidence="1">
    <location>
        <begin position="131"/>
        <end position="153"/>
    </location>
</feature>
<organism evidence="3 4">
    <name type="scientific">Luteolibacter ambystomatis</name>
    <dbReference type="NCBI Taxonomy" id="2824561"/>
    <lineage>
        <taxon>Bacteria</taxon>
        <taxon>Pseudomonadati</taxon>
        <taxon>Verrucomicrobiota</taxon>
        <taxon>Verrucomicrobiia</taxon>
        <taxon>Verrucomicrobiales</taxon>
        <taxon>Verrucomicrobiaceae</taxon>
        <taxon>Luteolibacter</taxon>
    </lineage>
</organism>
<keyword evidence="1" id="KW-0812">Transmembrane</keyword>
<name>A0A975G831_9BACT</name>
<keyword evidence="4" id="KW-1185">Reference proteome</keyword>
<proteinExistence type="predicted"/>
<accession>A0A975G831</accession>
<evidence type="ECO:0000256" key="1">
    <source>
        <dbReference type="SAM" id="Phobius"/>
    </source>
</evidence>
<dbReference type="Proteomes" id="UP000676169">
    <property type="component" value="Chromosome"/>
</dbReference>
<evidence type="ECO:0000313" key="4">
    <source>
        <dbReference type="Proteomes" id="UP000676169"/>
    </source>
</evidence>
<dbReference type="KEGG" id="lamb:KBB96_16680"/>
<dbReference type="Pfam" id="PF14237">
    <property type="entry name" value="GYF_2"/>
    <property type="match status" value="1"/>
</dbReference>
<reference evidence="3" key="1">
    <citation type="submission" date="2021-04" db="EMBL/GenBank/DDBJ databases">
        <title>Luteolibacter sp. 32A isolated from the skin of an Anderson's salamander (Ambystoma andersonii).</title>
        <authorList>
            <person name="Spergser J."/>
            <person name="Busse H.-J."/>
        </authorList>
    </citation>
    <scope>NUCLEOTIDE SEQUENCE</scope>
    <source>
        <strain evidence="3">32A</strain>
    </source>
</reference>
<evidence type="ECO:0000313" key="3">
    <source>
        <dbReference type="EMBL" id="QUE50486.1"/>
    </source>
</evidence>
<protein>
    <submittedName>
        <fullName evidence="3">DUF4339 domain-containing protein</fullName>
    </submittedName>
</protein>
<keyword evidence="1" id="KW-1133">Transmembrane helix</keyword>
<dbReference type="InterPro" id="IPR025640">
    <property type="entry name" value="GYF_2"/>
</dbReference>
<feature type="domain" description="GYF" evidence="2">
    <location>
        <begin position="4"/>
        <end position="53"/>
    </location>
</feature>
<evidence type="ECO:0000259" key="2">
    <source>
        <dbReference type="Pfam" id="PF14237"/>
    </source>
</evidence>
<feature type="transmembrane region" description="Helical" evidence="1">
    <location>
        <begin position="216"/>
        <end position="243"/>
    </location>
</feature>
<feature type="transmembrane region" description="Helical" evidence="1">
    <location>
        <begin position="98"/>
        <end position="119"/>
    </location>
</feature>
<dbReference type="RefSeq" id="WP_211630626.1">
    <property type="nucleotide sequence ID" value="NZ_CP073100.1"/>
</dbReference>
<gene>
    <name evidence="3" type="ORF">KBB96_16680</name>
</gene>